<dbReference type="AlphaFoldDB" id="A0A3N1CN23"/>
<comment type="caution">
    <text evidence="2">The sequence shown here is derived from an EMBL/GenBank/DDBJ whole genome shotgun (WGS) entry which is preliminary data.</text>
</comment>
<keyword evidence="1" id="KW-0812">Transmembrane</keyword>
<feature type="transmembrane region" description="Helical" evidence="1">
    <location>
        <begin position="120"/>
        <end position="148"/>
    </location>
</feature>
<gene>
    <name evidence="2" type="ORF">EDD29_0165</name>
</gene>
<protein>
    <submittedName>
        <fullName evidence="2">Uncharacterized protein</fullName>
    </submittedName>
</protein>
<keyword evidence="1" id="KW-1133">Transmembrane helix</keyword>
<keyword evidence="3" id="KW-1185">Reference proteome</keyword>
<evidence type="ECO:0000313" key="2">
    <source>
        <dbReference type="EMBL" id="ROO82683.1"/>
    </source>
</evidence>
<name>A0A3N1CN23_9ACTN</name>
<proteinExistence type="predicted"/>
<evidence type="ECO:0000256" key="1">
    <source>
        <dbReference type="SAM" id="Phobius"/>
    </source>
</evidence>
<feature type="transmembrane region" description="Helical" evidence="1">
    <location>
        <begin position="75"/>
        <end position="108"/>
    </location>
</feature>
<reference evidence="2 3" key="1">
    <citation type="submission" date="2018-11" db="EMBL/GenBank/DDBJ databases">
        <title>Sequencing the genomes of 1000 actinobacteria strains.</title>
        <authorList>
            <person name="Klenk H.-P."/>
        </authorList>
    </citation>
    <scope>NUCLEOTIDE SEQUENCE [LARGE SCALE GENOMIC DNA]</scope>
    <source>
        <strain evidence="2 3">DSM 44254</strain>
    </source>
</reference>
<sequence length="582" mass="63869">MFFEHEAPTQGEPYMRNTTRYLCAAAYLDEDFRNRVIAEYVEDEHRAVAPGGGYDLAAVVKHCLHARRLVLYRDVVFVVAFVLGLLLNGWAALMAAGTLLWMAVLLRVRRWLLAKNRRWLARYVGFTAMVGPLFQVFSTVSGLLALQAEMALSQAYLDPSATEPDIPSILYLMVVLFAAFLVVAVAIECGYLVFVYRLMQRTLHPLSDVEAPASPSPHTARLLDRLAAAQHGNVSVYSVHPFLGSGRIRKQWAIVLELDRTTGAGEARVDPARLQARVWQRISEMKVPDPGDPGSLPKHESIVGLDRPQMHVVAHGRLAQYSRPLGLNGQVVSGHPLVDSGGAPYSHASAEAVDAILHHPQGALRCYQRISVDSRGQLVSGKDGAAVAPAEDQDVATTAFLHVAVEGRMLYAQFIATALTPVRREFKIVDELPSVAGQSLVWMALRRRWDAFPSAAVFAPLRIVRTLAHMGFAALRAGTAQPQRLTVHDYGFRISPRELAASAGYDTYVQLLDTDKYIRLIERRVNEAILDHLSDECGVDVSAYREQMTAITNSSVTITGSTITGSQINTGAGATQVRQTTS</sequence>
<evidence type="ECO:0000313" key="3">
    <source>
        <dbReference type="Proteomes" id="UP000272400"/>
    </source>
</evidence>
<dbReference type="EMBL" id="RJKE01000001">
    <property type="protein sequence ID" value="ROO82683.1"/>
    <property type="molecule type" value="Genomic_DNA"/>
</dbReference>
<accession>A0A3N1CN23</accession>
<dbReference type="Proteomes" id="UP000272400">
    <property type="component" value="Unassembled WGS sequence"/>
</dbReference>
<dbReference type="OrthoDB" id="3078176at2"/>
<organism evidence="2 3">
    <name type="scientific">Actinocorallia herbida</name>
    <dbReference type="NCBI Taxonomy" id="58109"/>
    <lineage>
        <taxon>Bacteria</taxon>
        <taxon>Bacillati</taxon>
        <taxon>Actinomycetota</taxon>
        <taxon>Actinomycetes</taxon>
        <taxon>Streptosporangiales</taxon>
        <taxon>Thermomonosporaceae</taxon>
        <taxon>Actinocorallia</taxon>
    </lineage>
</organism>
<dbReference type="RefSeq" id="WP_123661675.1">
    <property type="nucleotide sequence ID" value="NZ_RJKE01000001.1"/>
</dbReference>
<keyword evidence="1" id="KW-0472">Membrane</keyword>
<feature type="transmembrane region" description="Helical" evidence="1">
    <location>
        <begin position="168"/>
        <end position="194"/>
    </location>
</feature>